<feature type="coiled-coil region" evidence="4">
    <location>
        <begin position="199"/>
        <end position="226"/>
    </location>
</feature>
<dbReference type="InterPro" id="IPR004090">
    <property type="entry name" value="Chemotax_Me-accpt_rcpt"/>
</dbReference>
<dbReference type="SMART" id="SM00283">
    <property type="entry name" value="MA"/>
    <property type="match status" value="1"/>
</dbReference>
<feature type="region of interest" description="Disordered" evidence="5">
    <location>
        <begin position="363"/>
        <end position="388"/>
    </location>
</feature>
<evidence type="ECO:0000256" key="5">
    <source>
        <dbReference type="SAM" id="MobiDB-lite"/>
    </source>
</evidence>
<feature type="domain" description="Methyl-accepting transducer" evidence="7">
    <location>
        <begin position="336"/>
        <end position="565"/>
    </location>
</feature>
<dbReference type="GO" id="GO:0005886">
    <property type="term" value="C:plasma membrane"/>
    <property type="evidence" value="ECO:0007669"/>
    <property type="project" value="TreeGrafter"/>
</dbReference>
<evidence type="ECO:0000256" key="3">
    <source>
        <dbReference type="PROSITE-ProRule" id="PRU00284"/>
    </source>
</evidence>
<dbReference type="PANTHER" id="PTHR43531">
    <property type="entry name" value="PROTEIN ICFG"/>
    <property type="match status" value="1"/>
</dbReference>
<feature type="transmembrane region" description="Helical" evidence="6">
    <location>
        <begin position="12"/>
        <end position="32"/>
    </location>
</feature>
<evidence type="ECO:0000256" key="1">
    <source>
        <dbReference type="ARBA" id="ARBA00022500"/>
    </source>
</evidence>
<dbReference type="RefSeq" id="WP_207679608.1">
    <property type="nucleotide sequence ID" value="NZ_CP061800.1"/>
</dbReference>
<dbReference type="PRINTS" id="PR00260">
    <property type="entry name" value="CHEMTRNSDUCR"/>
</dbReference>
<organism evidence="8 9">
    <name type="scientific">Desulfonema magnum</name>
    <dbReference type="NCBI Taxonomy" id="45655"/>
    <lineage>
        <taxon>Bacteria</taxon>
        <taxon>Pseudomonadati</taxon>
        <taxon>Thermodesulfobacteriota</taxon>
        <taxon>Desulfobacteria</taxon>
        <taxon>Desulfobacterales</taxon>
        <taxon>Desulfococcaceae</taxon>
        <taxon>Desulfonema</taxon>
    </lineage>
</organism>
<keyword evidence="3" id="KW-0807">Transducer</keyword>
<evidence type="ECO:0000313" key="9">
    <source>
        <dbReference type="Proteomes" id="UP000663722"/>
    </source>
</evidence>
<dbReference type="GO" id="GO:0007165">
    <property type="term" value="P:signal transduction"/>
    <property type="evidence" value="ECO:0007669"/>
    <property type="project" value="UniProtKB-KW"/>
</dbReference>
<proteinExistence type="inferred from homology"/>
<evidence type="ECO:0000256" key="2">
    <source>
        <dbReference type="ARBA" id="ARBA00029447"/>
    </source>
</evidence>
<dbReference type="GO" id="GO:0004888">
    <property type="term" value="F:transmembrane signaling receptor activity"/>
    <property type="evidence" value="ECO:0007669"/>
    <property type="project" value="InterPro"/>
</dbReference>
<dbReference type="GO" id="GO:0006935">
    <property type="term" value="P:chemotaxis"/>
    <property type="evidence" value="ECO:0007669"/>
    <property type="project" value="UniProtKB-KW"/>
</dbReference>
<dbReference type="PANTHER" id="PTHR43531:SF11">
    <property type="entry name" value="METHYL-ACCEPTING CHEMOTAXIS PROTEIN 3"/>
    <property type="match status" value="1"/>
</dbReference>
<evidence type="ECO:0000259" key="7">
    <source>
        <dbReference type="PROSITE" id="PS50111"/>
    </source>
</evidence>
<evidence type="ECO:0000256" key="6">
    <source>
        <dbReference type="SAM" id="Phobius"/>
    </source>
</evidence>
<sequence length="608" mass="66908">MFRLSSVRAKIMVLSALGIIGMSFIASLNSYLDYSIQKDMKLGRKSQMIAQETLHLLMIEANFINTNTPELLPEHKKLQKNLKRIVSEVESGTDNNRIRMLAEHIIRLEKLRSGLFQSMAESMSEIYKNKESLSLNVHHLNSHLDKVAGSISYEETMLMIEGASLDVSKAGLRSEIKNFMLLWYRKLLNIQEVFLFSDIHKYDKIRQDLENDLKLKEENIITILETLNIGELNNAWRIADEYLPKISELEMSVIAEWKKNKELMAKLEDTATEVRNAALHIVSVAKSTIEKKSKKARSVSLIAGGGGIIFLLVLSFLISKSVNRTLERLIKGLGEIAYQVASASGHVTSASYSLAERSSGQAASIEETSSSLEEMSSMTQQNAENAAHADSLMKKTEAVVEKADFSMNELTVSMEQIIRASKETFNIVKTIDDIAFQTNLLALNAAVEAAHAGEAGLGFAVVADEVRNLAMESANAAKNTSAQIEATVKKIQTGAEIVSRTGQVFSQLSEISAKVGDLVSEIAVASDDQARGIEQINKATAEINEVTQRNADSAEKSASVSEAMNIQAERMKGFVDNLAILVGSGIAETDKRDKKQAKTAKGLNDESR</sequence>
<dbReference type="SUPFAM" id="SSF58104">
    <property type="entry name" value="Methyl-accepting chemotaxis protein (MCP) signaling domain"/>
    <property type="match status" value="1"/>
</dbReference>
<comment type="similarity">
    <text evidence="2">Belongs to the methyl-accepting chemotaxis (MCP) protein family.</text>
</comment>
<keyword evidence="9" id="KW-1185">Reference proteome</keyword>
<evidence type="ECO:0000313" key="8">
    <source>
        <dbReference type="EMBL" id="QTA92096.1"/>
    </source>
</evidence>
<gene>
    <name evidence="8" type="ORF">dnm_081710</name>
</gene>
<evidence type="ECO:0000256" key="4">
    <source>
        <dbReference type="SAM" id="Coils"/>
    </source>
</evidence>
<dbReference type="Gene3D" id="1.10.287.950">
    <property type="entry name" value="Methyl-accepting chemotaxis protein"/>
    <property type="match status" value="1"/>
</dbReference>
<dbReference type="Pfam" id="PF00015">
    <property type="entry name" value="MCPsignal"/>
    <property type="match status" value="1"/>
</dbReference>
<keyword evidence="4" id="KW-0175">Coiled coil</keyword>
<dbReference type="InterPro" id="IPR004089">
    <property type="entry name" value="MCPsignal_dom"/>
</dbReference>
<accession>A0A975GSI5</accession>
<feature type="transmembrane region" description="Helical" evidence="6">
    <location>
        <begin position="299"/>
        <end position="318"/>
    </location>
</feature>
<dbReference type="InterPro" id="IPR051310">
    <property type="entry name" value="MCP_chemotaxis"/>
</dbReference>
<dbReference type="AlphaFoldDB" id="A0A975GSI5"/>
<reference evidence="8" key="1">
    <citation type="journal article" date="2021" name="Microb. Physiol.">
        <title>Proteogenomic Insights into the Physiology of Marine, Sulfate-Reducing, Filamentous Desulfonema limicola and Desulfonema magnum.</title>
        <authorList>
            <person name="Schnaars V."/>
            <person name="Wohlbrand L."/>
            <person name="Scheve S."/>
            <person name="Hinrichs C."/>
            <person name="Reinhardt R."/>
            <person name="Rabus R."/>
        </authorList>
    </citation>
    <scope>NUCLEOTIDE SEQUENCE</scope>
    <source>
        <strain evidence="8">4be13</strain>
    </source>
</reference>
<keyword evidence="1" id="KW-0145">Chemotaxis</keyword>
<dbReference type="Proteomes" id="UP000663722">
    <property type="component" value="Chromosome"/>
</dbReference>
<keyword evidence="6" id="KW-1133">Transmembrane helix</keyword>
<keyword evidence="6" id="KW-0812">Transmembrane</keyword>
<dbReference type="PROSITE" id="PS50111">
    <property type="entry name" value="CHEMOTAXIS_TRANSDUC_2"/>
    <property type="match status" value="1"/>
</dbReference>
<dbReference type="KEGG" id="dmm:dnm_081710"/>
<protein>
    <submittedName>
        <fullName evidence="8">Methyl-accepting chemotaxis protein signailling domain-containing protein</fullName>
    </submittedName>
</protein>
<feature type="region of interest" description="Disordered" evidence="5">
    <location>
        <begin position="588"/>
        <end position="608"/>
    </location>
</feature>
<feature type="compositionally biased region" description="Low complexity" evidence="5">
    <location>
        <begin position="364"/>
        <end position="379"/>
    </location>
</feature>
<dbReference type="EMBL" id="CP061800">
    <property type="protein sequence ID" value="QTA92096.1"/>
    <property type="molecule type" value="Genomic_DNA"/>
</dbReference>
<keyword evidence="6" id="KW-0472">Membrane</keyword>
<name>A0A975GSI5_9BACT</name>